<accession>C5L8Q9</accession>
<proteinExistence type="predicted"/>
<dbReference type="GeneID" id="9057080"/>
<protein>
    <submittedName>
        <fullName evidence="2">Uncharacterized protein</fullName>
    </submittedName>
</protein>
<dbReference type="EMBL" id="GG680292">
    <property type="protein sequence ID" value="EER06884.1"/>
    <property type="molecule type" value="Genomic_DNA"/>
</dbReference>
<gene>
    <name evidence="2" type="ORF">Pmar_PMAR009224</name>
</gene>
<sequence>MLDKIEGLTRAQYEELRSENAKCLKIIGDNEAAIEKIKESGDLDDPEQYERKNEEIRGCVAEKEREVGELRRREKEAAEERQKWEERTAREKEKERN</sequence>
<dbReference type="AlphaFoldDB" id="C5L8Q9"/>
<dbReference type="RefSeq" id="XP_002775068.1">
    <property type="nucleotide sequence ID" value="XM_002775022.1"/>
</dbReference>
<evidence type="ECO:0000313" key="2">
    <source>
        <dbReference type="EMBL" id="EER06884.1"/>
    </source>
</evidence>
<evidence type="ECO:0000313" key="3">
    <source>
        <dbReference type="Proteomes" id="UP000007800"/>
    </source>
</evidence>
<dbReference type="OrthoDB" id="416496at2759"/>
<reference evidence="2 3" key="1">
    <citation type="submission" date="2008-07" db="EMBL/GenBank/DDBJ databases">
        <authorList>
            <person name="El-Sayed N."/>
            <person name="Caler E."/>
            <person name="Inman J."/>
            <person name="Amedeo P."/>
            <person name="Hass B."/>
            <person name="Wortman J."/>
        </authorList>
    </citation>
    <scope>NUCLEOTIDE SEQUENCE [LARGE SCALE GENOMIC DNA]</scope>
    <source>
        <strain evidence="3">ATCC 50983 / TXsc</strain>
    </source>
</reference>
<organism evidence="3">
    <name type="scientific">Perkinsus marinus (strain ATCC 50983 / TXsc)</name>
    <dbReference type="NCBI Taxonomy" id="423536"/>
    <lineage>
        <taxon>Eukaryota</taxon>
        <taxon>Sar</taxon>
        <taxon>Alveolata</taxon>
        <taxon>Perkinsozoa</taxon>
        <taxon>Perkinsea</taxon>
        <taxon>Perkinsida</taxon>
        <taxon>Perkinsidae</taxon>
        <taxon>Perkinsus</taxon>
    </lineage>
</organism>
<dbReference type="InParanoid" id="C5L8Q9"/>
<evidence type="ECO:0000256" key="1">
    <source>
        <dbReference type="SAM" id="MobiDB-lite"/>
    </source>
</evidence>
<dbReference type="Proteomes" id="UP000007800">
    <property type="component" value="Unassembled WGS sequence"/>
</dbReference>
<name>C5L8Q9_PERM5</name>
<keyword evidence="3" id="KW-1185">Reference proteome</keyword>
<feature type="region of interest" description="Disordered" evidence="1">
    <location>
        <begin position="68"/>
        <end position="97"/>
    </location>
</feature>